<organism evidence="2">
    <name type="scientific">Arundo donax</name>
    <name type="common">Giant reed</name>
    <name type="synonym">Donax arundinaceus</name>
    <dbReference type="NCBI Taxonomy" id="35708"/>
    <lineage>
        <taxon>Eukaryota</taxon>
        <taxon>Viridiplantae</taxon>
        <taxon>Streptophyta</taxon>
        <taxon>Embryophyta</taxon>
        <taxon>Tracheophyta</taxon>
        <taxon>Spermatophyta</taxon>
        <taxon>Magnoliopsida</taxon>
        <taxon>Liliopsida</taxon>
        <taxon>Poales</taxon>
        <taxon>Poaceae</taxon>
        <taxon>PACMAD clade</taxon>
        <taxon>Arundinoideae</taxon>
        <taxon>Arundineae</taxon>
        <taxon>Arundo</taxon>
    </lineage>
</organism>
<proteinExistence type="predicted"/>
<reference evidence="2" key="2">
    <citation type="journal article" date="2015" name="Data Brief">
        <title>Shoot transcriptome of the giant reed, Arundo donax.</title>
        <authorList>
            <person name="Barrero R.A."/>
            <person name="Guerrero F.D."/>
            <person name="Moolhuijzen P."/>
            <person name="Goolsby J.A."/>
            <person name="Tidwell J."/>
            <person name="Bellgard S.E."/>
            <person name="Bellgard M.I."/>
        </authorList>
    </citation>
    <scope>NUCLEOTIDE SEQUENCE</scope>
    <source>
        <tissue evidence="2">Shoot tissue taken approximately 20 cm above the soil surface</tissue>
    </source>
</reference>
<accession>A0A0A8XPG5</accession>
<reference evidence="2" key="1">
    <citation type="submission" date="2014-09" db="EMBL/GenBank/DDBJ databases">
        <authorList>
            <person name="Magalhaes I.L.F."/>
            <person name="Oliveira U."/>
            <person name="Santos F.R."/>
            <person name="Vidigal T.H.D.A."/>
            <person name="Brescovit A.D."/>
            <person name="Santos A.J."/>
        </authorList>
    </citation>
    <scope>NUCLEOTIDE SEQUENCE</scope>
    <source>
        <tissue evidence="2">Shoot tissue taken approximately 20 cm above the soil surface</tissue>
    </source>
</reference>
<feature type="chain" id="PRO_5002061564" description="Secreted protein" evidence="1">
    <location>
        <begin position="18"/>
        <end position="81"/>
    </location>
</feature>
<name>A0A0A8XPG5_ARUDO</name>
<evidence type="ECO:0008006" key="3">
    <source>
        <dbReference type="Google" id="ProtNLM"/>
    </source>
</evidence>
<dbReference type="AlphaFoldDB" id="A0A0A8XPG5"/>
<evidence type="ECO:0000313" key="2">
    <source>
        <dbReference type="EMBL" id="JAD15566.1"/>
    </source>
</evidence>
<protein>
    <recommendedName>
        <fullName evidence="3">Secreted protein</fullName>
    </recommendedName>
</protein>
<feature type="signal peptide" evidence="1">
    <location>
        <begin position="1"/>
        <end position="17"/>
    </location>
</feature>
<sequence length="81" mass="9204">MRVVIIILLPQVFSGNAHFTVSHAYMDHMSSITMRYLLCRRYSLVSAIILVKSQVSTSSSNSQPWSNCFMQSLITFFKLGL</sequence>
<dbReference type="EMBL" id="GBRH01282329">
    <property type="protein sequence ID" value="JAD15566.1"/>
    <property type="molecule type" value="Transcribed_RNA"/>
</dbReference>
<keyword evidence="1" id="KW-0732">Signal</keyword>
<evidence type="ECO:0000256" key="1">
    <source>
        <dbReference type="SAM" id="SignalP"/>
    </source>
</evidence>